<gene>
    <name evidence="1" type="ORF">HNP81_001553</name>
</gene>
<proteinExistence type="predicted"/>
<dbReference type="Proteomes" id="UP000626697">
    <property type="component" value="Unassembled WGS sequence"/>
</dbReference>
<dbReference type="EMBL" id="JACJHX010000003">
    <property type="protein sequence ID" value="MBA9026268.1"/>
    <property type="molecule type" value="Genomic_DNA"/>
</dbReference>
<evidence type="ECO:0000313" key="2">
    <source>
        <dbReference type="Proteomes" id="UP000626697"/>
    </source>
</evidence>
<sequence>MDYKRDEWKEREIKEELIALIHLKEQCSVETHQSTIPGFTLPANTVNLPIFEDFTKNHNKTYLQLTVGQGPPVEVIIRTRGKKDCDRPITATMPQTTTRAFQVEDFESLVVSNTGGTANSIGVTIIKTFCICCKDKKHHCDCD</sequence>
<reference evidence="1 2" key="1">
    <citation type="submission" date="2020-08" db="EMBL/GenBank/DDBJ databases">
        <title>Genomic Encyclopedia of Type Strains, Phase IV (KMG-IV): sequencing the most valuable type-strain genomes for metagenomic binning, comparative biology and taxonomic classification.</title>
        <authorList>
            <person name="Goeker M."/>
        </authorList>
    </citation>
    <scope>NUCLEOTIDE SEQUENCE [LARGE SCALE GENOMIC DNA]</scope>
    <source>
        <strain evidence="1 2">DSM 105481</strain>
    </source>
</reference>
<dbReference type="RefSeq" id="WP_182502142.1">
    <property type="nucleotide sequence ID" value="NZ_JACJHX010000003.1"/>
</dbReference>
<keyword evidence="2" id="KW-1185">Reference proteome</keyword>
<accession>A0ABR6CMP5</accession>
<organism evidence="1 2">
    <name type="scientific">Peribacillus huizhouensis</name>
    <dbReference type="NCBI Taxonomy" id="1501239"/>
    <lineage>
        <taxon>Bacteria</taxon>
        <taxon>Bacillati</taxon>
        <taxon>Bacillota</taxon>
        <taxon>Bacilli</taxon>
        <taxon>Bacillales</taxon>
        <taxon>Bacillaceae</taxon>
        <taxon>Peribacillus</taxon>
    </lineage>
</organism>
<evidence type="ECO:0000313" key="1">
    <source>
        <dbReference type="EMBL" id="MBA9026268.1"/>
    </source>
</evidence>
<evidence type="ECO:0008006" key="3">
    <source>
        <dbReference type="Google" id="ProtNLM"/>
    </source>
</evidence>
<protein>
    <recommendedName>
        <fullName evidence="3">Exosporium protein D</fullName>
    </recommendedName>
</protein>
<name>A0ABR6CMP5_9BACI</name>
<comment type="caution">
    <text evidence="1">The sequence shown here is derived from an EMBL/GenBank/DDBJ whole genome shotgun (WGS) entry which is preliminary data.</text>
</comment>